<dbReference type="PROSITE" id="PS50005">
    <property type="entry name" value="TPR"/>
    <property type="match status" value="1"/>
</dbReference>
<keyword evidence="1" id="KW-0677">Repeat</keyword>
<dbReference type="EMBL" id="AP024355">
    <property type="protein sequence ID" value="BCR04902.1"/>
    <property type="molecule type" value="Genomic_DNA"/>
</dbReference>
<protein>
    <recommendedName>
        <fullName evidence="6">Tetratricopeptide repeat protein</fullName>
    </recommendedName>
</protein>
<dbReference type="Gene3D" id="1.25.40.10">
    <property type="entry name" value="Tetratricopeptide repeat domain"/>
    <property type="match status" value="2"/>
</dbReference>
<proteinExistence type="predicted"/>
<accession>A0ABN6DY09</accession>
<evidence type="ECO:0000256" key="1">
    <source>
        <dbReference type="ARBA" id="ARBA00022737"/>
    </source>
</evidence>
<dbReference type="SMART" id="SM00028">
    <property type="entry name" value="TPR"/>
    <property type="match status" value="5"/>
</dbReference>
<dbReference type="Pfam" id="PF13432">
    <property type="entry name" value="TPR_16"/>
    <property type="match status" value="2"/>
</dbReference>
<evidence type="ECO:0000256" key="2">
    <source>
        <dbReference type="ARBA" id="ARBA00022803"/>
    </source>
</evidence>
<keyword evidence="2 3" id="KW-0802">TPR repeat</keyword>
<evidence type="ECO:0000256" key="3">
    <source>
        <dbReference type="PROSITE-ProRule" id="PRU00339"/>
    </source>
</evidence>
<keyword evidence="5" id="KW-1185">Reference proteome</keyword>
<sequence>MIFGKLRIKLLERSAFNAFALSQFDKAAAAFEKLIALAPGRRGGRFNLGLALLAGNQWDAALGYFRQEADLFGETFPLVKAMAEAAYLKGERAAAREHYERALGQADSPSERNFCSLRLAICGSPERFAQARHARGLIDQGDAHMLRREYDAAEELFREATRLDPTSFQAMNNLGAIRLAKKDYASAQEYFQMADKIAELPMVKKNLAYLAKQRGL</sequence>
<reference evidence="4 5" key="1">
    <citation type="journal article" date="2016" name="C (Basel)">
        <title>Selective Growth of and Electricity Production by Marine Exoelectrogenic Bacteria in Self-Aggregated Hydrogel of Microbially Reduced Graphene Oxide.</title>
        <authorList>
            <person name="Yoshida N."/>
            <person name="Goto Y."/>
            <person name="Miyata Y."/>
        </authorList>
    </citation>
    <scope>NUCLEOTIDE SEQUENCE [LARGE SCALE GENOMIC DNA]</scope>
    <source>
        <strain evidence="4 5">NIT-T3</strain>
    </source>
</reference>
<dbReference type="InterPro" id="IPR051012">
    <property type="entry name" value="CellSynth/LPSAsmb/PSIAsmb"/>
</dbReference>
<dbReference type="PANTHER" id="PTHR45586:SF1">
    <property type="entry name" value="LIPOPOLYSACCHARIDE ASSEMBLY PROTEIN B"/>
    <property type="match status" value="1"/>
</dbReference>
<evidence type="ECO:0000313" key="5">
    <source>
        <dbReference type="Proteomes" id="UP001319827"/>
    </source>
</evidence>
<dbReference type="SUPFAM" id="SSF48452">
    <property type="entry name" value="TPR-like"/>
    <property type="match status" value="1"/>
</dbReference>
<evidence type="ECO:0008006" key="6">
    <source>
        <dbReference type="Google" id="ProtNLM"/>
    </source>
</evidence>
<dbReference type="InterPro" id="IPR019734">
    <property type="entry name" value="TPR_rpt"/>
</dbReference>
<reference evidence="4 5" key="2">
    <citation type="journal article" date="2021" name="Int. J. Syst. Evol. Microbiol.">
        <title>Isolation and Polyphasic Characterization of Desulfuromonas versatilis sp. Nov., an Electrogenic Bacteria Capable of Versatile Metabolism Isolated from a Graphene Oxide-Reducing Enrichment Culture.</title>
        <authorList>
            <person name="Xie L."/>
            <person name="Yoshida N."/>
            <person name="Ishii S."/>
            <person name="Meng L."/>
        </authorList>
    </citation>
    <scope>NUCLEOTIDE SEQUENCE [LARGE SCALE GENOMIC DNA]</scope>
    <source>
        <strain evidence="4 5">NIT-T3</strain>
    </source>
</reference>
<dbReference type="Proteomes" id="UP001319827">
    <property type="component" value="Chromosome"/>
</dbReference>
<dbReference type="PANTHER" id="PTHR45586">
    <property type="entry name" value="TPR REPEAT-CONTAINING PROTEIN PA4667"/>
    <property type="match status" value="1"/>
</dbReference>
<evidence type="ECO:0000313" key="4">
    <source>
        <dbReference type="EMBL" id="BCR04902.1"/>
    </source>
</evidence>
<dbReference type="InterPro" id="IPR011990">
    <property type="entry name" value="TPR-like_helical_dom_sf"/>
</dbReference>
<feature type="repeat" description="TPR" evidence="3">
    <location>
        <begin position="134"/>
        <end position="167"/>
    </location>
</feature>
<gene>
    <name evidence="4" type="ORF">DESUT3_19710</name>
</gene>
<organism evidence="4 5">
    <name type="scientific">Desulfuromonas versatilis</name>
    <dbReference type="NCBI Taxonomy" id="2802975"/>
    <lineage>
        <taxon>Bacteria</taxon>
        <taxon>Pseudomonadati</taxon>
        <taxon>Thermodesulfobacteriota</taxon>
        <taxon>Desulfuromonadia</taxon>
        <taxon>Desulfuromonadales</taxon>
        <taxon>Desulfuromonadaceae</taxon>
        <taxon>Desulfuromonas</taxon>
    </lineage>
</organism>
<name>A0ABN6DY09_9BACT</name>
<dbReference type="RefSeq" id="WP_221252341.1">
    <property type="nucleotide sequence ID" value="NZ_AP024355.1"/>
</dbReference>